<name>A0A2M7S7N3_9BACT</name>
<evidence type="ECO:0000259" key="2">
    <source>
        <dbReference type="SMART" id="SM00481"/>
    </source>
</evidence>
<dbReference type="InterPro" id="IPR003141">
    <property type="entry name" value="Pol/His_phosphatase_N"/>
</dbReference>
<dbReference type="Pfam" id="PF02811">
    <property type="entry name" value="PHP"/>
    <property type="match status" value="1"/>
</dbReference>
<dbReference type="SMART" id="SM00481">
    <property type="entry name" value="POLIIIAc"/>
    <property type="match status" value="1"/>
</dbReference>
<feature type="domain" description="Polymerase/histidinol phosphatase N-terminal" evidence="2">
    <location>
        <begin position="4"/>
        <end position="69"/>
    </location>
</feature>
<organism evidence="3 4">
    <name type="scientific">Candidatus Desantisbacteria bacterium CG_4_10_14_0_8_um_filter_48_22</name>
    <dbReference type="NCBI Taxonomy" id="1974543"/>
    <lineage>
        <taxon>Bacteria</taxon>
        <taxon>Candidatus Desantisiibacteriota</taxon>
    </lineage>
</organism>
<dbReference type="GO" id="GO:0035312">
    <property type="term" value="F:5'-3' DNA exonuclease activity"/>
    <property type="evidence" value="ECO:0007669"/>
    <property type="project" value="TreeGrafter"/>
</dbReference>
<dbReference type="SUPFAM" id="SSF89550">
    <property type="entry name" value="PHP domain-like"/>
    <property type="match status" value="1"/>
</dbReference>
<gene>
    <name evidence="3" type="ORF">COY52_09590</name>
</gene>
<keyword evidence="1" id="KW-0472">Membrane</keyword>
<keyword evidence="1" id="KW-1133">Transmembrane helix</keyword>
<keyword evidence="1" id="KW-0812">Transmembrane</keyword>
<dbReference type="GO" id="GO:0016740">
    <property type="term" value="F:transferase activity"/>
    <property type="evidence" value="ECO:0007669"/>
    <property type="project" value="UniProtKB-KW"/>
</dbReference>
<evidence type="ECO:0000256" key="1">
    <source>
        <dbReference type="SAM" id="Phobius"/>
    </source>
</evidence>
<evidence type="ECO:0000313" key="4">
    <source>
        <dbReference type="Proteomes" id="UP000229307"/>
    </source>
</evidence>
<dbReference type="PANTHER" id="PTHR42924">
    <property type="entry name" value="EXONUCLEASE"/>
    <property type="match status" value="1"/>
</dbReference>
<protein>
    <submittedName>
        <fullName evidence="3">Phosphotransferase</fullName>
    </submittedName>
</protein>
<proteinExistence type="predicted"/>
<dbReference type="Pfam" id="PF13263">
    <property type="entry name" value="PHP_C"/>
    <property type="match status" value="1"/>
</dbReference>
<dbReference type="Gene3D" id="3.20.20.140">
    <property type="entry name" value="Metal-dependent hydrolases"/>
    <property type="match status" value="1"/>
</dbReference>
<dbReference type="AlphaFoldDB" id="A0A2M7S7N3"/>
<dbReference type="InterPro" id="IPR016195">
    <property type="entry name" value="Pol/histidinol_Pase-like"/>
</dbReference>
<keyword evidence="3" id="KW-0808">Transferase</keyword>
<feature type="transmembrane region" description="Helical" evidence="1">
    <location>
        <begin position="203"/>
        <end position="223"/>
    </location>
</feature>
<dbReference type="InterPro" id="IPR004013">
    <property type="entry name" value="PHP_dom"/>
</dbReference>
<accession>A0A2M7S7N3</accession>
<dbReference type="CDD" id="cd07432">
    <property type="entry name" value="PHP_HisPPase"/>
    <property type="match status" value="1"/>
</dbReference>
<evidence type="ECO:0000313" key="3">
    <source>
        <dbReference type="EMBL" id="PIZ15490.1"/>
    </source>
</evidence>
<comment type="caution">
    <text evidence="3">The sequence shown here is derived from an EMBL/GenBank/DDBJ whole genome shotgun (WGS) entry which is preliminary data.</text>
</comment>
<dbReference type="InterPro" id="IPR052018">
    <property type="entry name" value="PHP_domain"/>
</dbReference>
<reference evidence="4" key="1">
    <citation type="submission" date="2017-09" db="EMBL/GenBank/DDBJ databases">
        <title>Depth-based differentiation of microbial function through sediment-hosted aquifers and enrichment of novel symbionts in the deep terrestrial subsurface.</title>
        <authorList>
            <person name="Probst A.J."/>
            <person name="Ladd B."/>
            <person name="Jarett J.K."/>
            <person name="Geller-Mcgrath D.E."/>
            <person name="Sieber C.M.K."/>
            <person name="Emerson J.B."/>
            <person name="Anantharaman K."/>
            <person name="Thomas B.C."/>
            <person name="Malmstrom R."/>
            <person name="Stieglmeier M."/>
            <person name="Klingl A."/>
            <person name="Woyke T."/>
            <person name="Ryan C.M."/>
            <person name="Banfield J.F."/>
        </authorList>
    </citation>
    <scope>NUCLEOTIDE SEQUENCE [LARGE SCALE GENOMIC DNA]</scope>
</reference>
<dbReference type="EMBL" id="PFMR01000260">
    <property type="protein sequence ID" value="PIZ15490.1"/>
    <property type="molecule type" value="Genomic_DNA"/>
</dbReference>
<dbReference type="GO" id="GO:0004534">
    <property type="term" value="F:5'-3' RNA exonuclease activity"/>
    <property type="evidence" value="ECO:0007669"/>
    <property type="project" value="TreeGrafter"/>
</dbReference>
<dbReference type="PANTHER" id="PTHR42924:SF3">
    <property type="entry name" value="POLYMERASE_HISTIDINOL PHOSPHATASE N-TERMINAL DOMAIN-CONTAINING PROTEIN"/>
    <property type="match status" value="1"/>
</dbReference>
<dbReference type="Proteomes" id="UP000229307">
    <property type="component" value="Unassembled WGS sequence"/>
</dbReference>
<sequence>MLKVDMHVHTKYSADSALAVERLFSACVDKGINCVVVTDHDTIEGALKAGETAPPDFKVIIGQEIRTLDGEITGLFMKEPVPPNLTAEETIRRIKAQGGLVSIPHPFSFFRRESIYKKKLYELYGQVDIIECYNARNFLFFENMRAIKFAKERNLIMGAGSDAHHQCEIGNMYVEMDDFATKEEFLANLKKGRIVMTDYSRRVGSFMIEAFLFLAWVKIYNLFRKKYT</sequence>